<gene>
    <name evidence="1" type="ORF">O6H91_11G084000</name>
</gene>
<organism evidence="1 2">
    <name type="scientific">Diphasiastrum complanatum</name>
    <name type="common">Issler's clubmoss</name>
    <name type="synonym">Lycopodium complanatum</name>
    <dbReference type="NCBI Taxonomy" id="34168"/>
    <lineage>
        <taxon>Eukaryota</taxon>
        <taxon>Viridiplantae</taxon>
        <taxon>Streptophyta</taxon>
        <taxon>Embryophyta</taxon>
        <taxon>Tracheophyta</taxon>
        <taxon>Lycopodiopsida</taxon>
        <taxon>Lycopodiales</taxon>
        <taxon>Lycopodiaceae</taxon>
        <taxon>Lycopodioideae</taxon>
        <taxon>Diphasiastrum</taxon>
    </lineage>
</organism>
<comment type="caution">
    <text evidence="1">The sequence shown here is derived from an EMBL/GenBank/DDBJ whole genome shotgun (WGS) entry which is preliminary data.</text>
</comment>
<reference evidence="2" key="1">
    <citation type="journal article" date="2024" name="Proc. Natl. Acad. Sci. U.S.A.">
        <title>Extraordinary preservation of gene collinearity over three hundred million years revealed in homosporous lycophytes.</title>
        <authorList>
            <person name="Li C."/>
            <person name="Wickell D."/>
            <person name="Kuo L.Y."/>
            <person name="Chen X."/>
            <person name="Nie B."/>
            <person name="Liao X."/>
            <person name="Peng D."/>
            <person name="Ji J."/>
            <person name="Jenkins J."/>
            <person name="Williams M."/>
            <person name="Shu S."/>
            <person name="Plott C."/>
            <person name="Barry K."/>
            <person name="Rajasekar S."/>
            <person name="Grimwood J."/>
            <person name="Han X."/>
            <person name="Sun S."/>
            <person name="Hou Z."/>
            <person name="He W."/>
            <person name="Dai G."/>
            <person name="Sun C."/>
            <person name="Schmutz J."/>
            <person name="Leebens-Mack J.H."/>
            <person name="Li F.W."/>
            <person name="Wang L."/>
        </authorList>
    </citation>
    <scope>NUCLEOTIDE SEQUENCE [LARGE SCALE GENOMIC DNA]</scope>
    <source>
        <strain evidence="2">cv. PW_Plant_1</strain>
    </source>
</reference>
<keyword evidence="2" id="KW-1185">Reference proteome</keyword>
<name>A0ACC2CB51_DIPCM</name>
<dbReference type="Proteomes" id="UP001162992">
    <property type="component" value="Chromosome 11"/>
</dbReference>
<protein>
    <submittedName>
        <fullName evidence="1">Uncharacterized protein</fullName>
    </submittedName>
</protein>
<sequence>MPSALLPSFLSPVSSLFQLPSPFLPSLFRSLPPFLFRSLPPSFLMPSALLSSFLSPLSLPLATSSLPPPISSAYSIPSISLFRLPPPAISSPSCHLSAALSQHLPPAISVFVRYGQRSAVADYSLKLDTLNVIICLTIFSKADLKGINFHLSKVKVESVSRAR</sequence>
<evidence type="ECO:0000313" key="1">
    <source>
        <dbReference type="EMBL" id="KAJ7539263.1"/>
    </source>
</evidence>
<accession>A0ACC2CB51</accession>
<proteinExistence type="predicted"/>
<evidence type="ECO:0000313" key="2">
    <source>
        <dbReference type="Proteomes" id="UP001162992"/>
    </source>
</evidence>
<dbReference type="EMBL" id="CM055102">
    <property type="protein sequence ID" value="KAJ7539263.1"/>
    <property type="molecule type" value="Genomic_DNA"/>
</dbReference>